<dbReference type="RefSeq" id="WP_082214692.1">
    <property type="nucleotide sequence ID" value="NZ_FUZA01000002.1"/>
</dbReference>
<feature type="signal peptide" evidence="2">
    <location>
        <begin position="1"/>
        <end position="25"/>
    </location>
</feature>
<evidence type="ECO:0000313" key="4">
    <source>
        <dbReference type="Proteomes" id="UP000190897"/>
    </source>
</evidence>
<dbReference type="Proteomes" id="UP000190897">
    <property type="component" value="Unassembled WGS sequence"/>
</dbReference>
<gene>
    <name evidence="3" type="ORF">SAMN05660293_02192</name>
</gene>
<sequence>MKLKLYSRLLAAIVAYYIFVAPAMAQMTPAQQKVQTLTDSIESKRSYRKEQPTPVLGEKSREGAGIRSDTAIVKAKKRIKSWNQDLDTAVIEQALPDSIIRKLMDRHAVFTSFEILELIKGTLEGRLKNNGIYIPRDAETYDELVSLNALKGNGILKESLEKIHSYVALQELYEELARYIHFKEELSSFERGIESNLDQIADQSNFISRKEFSEYRFTETSRQVLKGINIYHDNDFFCPVINRDMNYTGGLRLELTTDLIKIRLFANTFLGGRAFRFVSKIPVINFFSKEIRRLKIDNISYQSLFYGIEAYTPYLRFDSAGTALKMNGDQYASLAKLSRDNSYLNDRPFAGIAYVGRAKYRINQMGTVRTRGEFSIGILGGKIGEAFQSALHRDLTIDSPAPIGWDKQIANGGRLTINMSQAMEIMLLSKENDVFRHTERIKGYQGRQNLKDWINIYSSIEGRVGQQATYAGAGLGFSNLNFKERSGTQMVKNRPGRIFNFIFSCEVKYRYIVHNSMMEGFGWFRTREFDNDGTSDESLSKWTLGKSIINRNMIYTDLFCGFRSIKTMVFCNVNFNSKEFNGRAINPERTGTPGDLFNTQKIYAFGRIGFNFLM</sequence>
<name>A0A1T5E6Y8_9BACT</name>
<evidence type="ECO:0008006" key="5">
    <source>
        <dbReference type="Google" id="ProtNLM"/>
    </source>
</evidence>
<keyword evidence="4" id="KW-1185">Reference proteome</keyword>
<dbReference type="OrthoDB" id="905588at2"/>
<dbReference type="InterPro" id="IPR037107">
    <property type="entry name" value="Put_OMP_sf"/>
</dbReference>
<protein>
    <recommendedName>
        <fullName evidence="5">Capsule assembly protein Wzi</fullName>
    </recommendedName>
</protein>
<evidence type="ECO:0000256" key="2">
    <source>
        <dbReference type="SAM" id="SignalP"/>
    </source>
</evidence>
<reference evidence="4" key="1">
    <citation type="submission" date="2017-02" db="EMBL/GenBank/DDBJ databases">
        <authorList>
            <person name="Varghese N."/>
            <person name="Submissions S."/>
        </authorList>
    </citation>
    <scope>NUCLEOTIDE SEQUENCE [LARGE SCALE GENOMIC DNA]</scope>
    <source>
        <strain evidence="4">DSM 22270</strain>
    </source>
</reference>
<organism evidence="3 4">
    <name type="scientific">Dyadobacter psychrophilus</name>
    <dbReference type="NCBI Taxonomy" id="651661"/>
    <lineage>
        <taxon>Bacteria</taxon>
        <taxon>Pseudomonadati</taxon>
        <taxon>Bacteroidota</taxon>
        <taxon>Cytophagia</taxon>
        <taxon>Cytophagales</taxon>
        <taxon>Spirosomataceae</taxon>
        <taxon>Dyadobacter</taxon>
    </lineage>
</organism>
<dbReference type="AlphaFoldDB" id="A0A1T5E6Y8"/>
<dbReference type="STRING" id="651661.SAMN05660293_02192"/>
<feature type="compositionally biased region" description="Basic and acidic residues" evidence="1">
    <location>
        <begin position="42"/>
        <end position="51"/>
    </location>
</feature>
<dbReference type="InterPro" id="IPR018707">
    <property type="entry name" value="LpxR"/>
</dbReference>
<dbReference type="Gene3D" id="2.40.128.140">
    <property type="entry name" value="Outer membrane protein"/>
    <property type="match status" value="1"/>
</dbReference>
<evidence type="ECO:0000256" key="1">
    <source>
        <dbReference type="SAM" id="MobiDB-lite"/>
    </source>
</evidence>
<proteinExistence type="predicted"/>
<accession>A0A1T5E6Y8</accession>
<feature type="region of interest" description="Disordered" evidence="1">
    <location>
        <begin position="42"/>
        <end position="62"/>
    </location>
</feature>
<dbReference type="EMBL" id="FUZA01000002">
    <property type="protein sequence ID" value="SKB79533.1"/>
    <property type="molecule type" value="Genomic_DNA"/>
</dbReference>
<dbReference type="Pfam" id="PF09982">
    <property type="entry name" value="LpxR"/>
    <property type="match status" value="1"/>
</dbReference>
<feature type="chain" id="PRO_5011984410" description="Capsule assembly protein Wzi" evidence="2">
    <location>
        <begin position="26"/>
        <end position="614"/>
    </location>
</feature>
<evidence type="ECO:0000313" key="3">
    <source>
        <dbReference type="EMBL" id="SKB79533.1"/>
    </source>
</evidence>
<keyword evidence="2" id="KW-0732">Signal</keyword>